<evidence type="ECO:0000313" key="9">
    <source>
        <dbReference type="EMBL" id="RGE45293.1"/>
    </source>
</evidence>
<evidence type="ECO:0000256" key="7">
    <source>
        <dbReference type="PROSITE-ProRule" id="PRU01360"/>
    </source>
</evidence>
<dbReference type="OrthoDB" id="9768147at2"/>
<keyword evidence="9" id="KW-0675">Receptor</keyword>
<dbReference type="Gene3D" id="2.40.170.20">
    <property type="entry name" value="TonB-dependent receptor, beta-barrel domain"/>
    <property type="match status" value="1"/>
</dbReference>
<evidence type="ECO:0000256" key="4">
    <source>
        <dbReference type="ARBA" id="ARBA00022692"/>
    </source>
</evidence>
<dbReference type="InterPro" id="IPR036942">
    <property type="entry name" value="Beta-barrel_TonB_sf"/>
</dbReference>
<protein>
    <submittedName>
        <fullName evidence="9">TonB-dependent receptor</fullName>
    </submittedName>
</protein>
<reference evidence="9 10" key="1">
    <citation type="submission" date="2018-08" db="EMBL/GenBank/DDBJ databases">
        <title>Comamonas testosteroni strain SWCO2.</title>
        <authorList>
            <person name="Jiang N."/>
            <person name="Zhang X.Z."/>
        </authorList>
    </citation>
    <scope>NUCLEOTIDE SEQUENCE [LARGE SCALE GENOMIC DNA]</scope>
    <source>
        <strain evidence="9 10">SWCO2</strain>
    </source>
</reference>
<feature type="short sequence motif" description="TonB C-terminal box" evidence="8">
    <location>
        <begin position="833"/>
        <end position="850"/>
    </location>
</feature>
<keyword evidence="6 7" id="KW-0998">Cell outer membrane</keyword>
<name>A0A373FMC2_COMTE</name>
<evidence type="ECO:0000256" key="3">
    <source>
        <dbReference type="ARBA" id="ARBA00022452"/>
    </source>
</evidence>
<evidence type="ECO:0000313" key="10">
    <source>
        <dbReference type="Proteomes" id="UP000261948"/>
    </source>
</evidence>
<evidence type="ECO:0000256" key="5">
    <source>
        <dbReference type="ARBA" id="ARBA00023136"/>
    </source>
</evidence>
<gene>
    <name evidence="9" type="ORF">DZC30_10085</name>
</gene>
<evidence type="ECO:0000256" key="8">
    <source>
        <dbReference type="PROSITE-ProRule" id="PRU10144"/>
    </source>
</evidence>
<accession>A0A373FMC2</accession>
<comment type="similarity">
    <text evidence="7">Belongs to the TonB-dependent receptor family.</text>
</comment>
<dbReference type="InterPro" id="IPR010917">
    <property type="entry name" value="TonB_rcpt_CS"/>
</dbReference>
<evidence type="ECO:0000256" key="2">
    <source>
        <dbReference type="ARBA" id="ARBA00022448"/>
    </source>
</evidence>
<dbReference type="GO" id="GO:0009279">
    <property type="term" value="C:cell outer membrane"/>
    <property type="evidence" value="ECO:0007669"/>
    <property type="project" value="UniProtKB-SubCell"/>
</dbReference>
<keyword evidence="3 7" id="KW-1134">Transmembrane beta strand</keyword>
<comment type="caution">
    <text evidence="9">The sequence shown here is derived from an EMBL/GenBank/DDBJ whole genome shotgun (WGS) entry which is preliminary data.</text>
</comment>
<organism evidence="9 10">
    <name type="scientific">Comamonas testosteroni</name>
    <name type="common">Pseudomonas testosteroni</name>
    <dbReference type="NCBI Taxonomy" id="285"/>
    <lineage>
        <taxon>Bacteria</taxon>
        <taxon>Pseudomonadati</taxon>
        <taxon>Pseudomonadota</taxon>
        <taxon>Betaproteobacteria</taxon>
        <taxon>Burkholderiales</taxon>
        <taxon>Comamonadaceae</taxon>
        <taxon>Comamonas</taxon>
    </lineage>
</organism>
<keyword evidence="2 7" id="KW-0813">Transport</keyword>
<dbReference type="EMBL" id="QURR01000010">
    <property type="protein sequence ID" value="RGE45293.1"/>
    <property type="molecule type" value="Genomic_DNA"/>
</dbReference>
<dbReference type="PROSITE" id="PS01156">
    <property type="entry name" value="TONB_DEPENDENT_REC_2"/>
    <property type="match status" value="1"/>
</dbReference>
<evidence type="ECO:0000256" key="6">
    <source>
        <dbReference type="ARBA" id="ARBA00023237"/>
    </source>
</evidence>
<dbReference type="InterPro" id="IPR039426">
    <property type="entry name" value="TonB-dep_rcpt-like"/>
</dbReference>
<sequence length="850" mass="93266">MRVILVSNCIENSQPDSKPSSFSLSMASQLSRNSVAADASAPVLARSARTSRAFPRFSLSHLTWAITCLTAMASAQAQTAVEQAVAESEMPAVLVTAERVEARTYDRAEIDATPEGNRDLTSLISDHPAVRLDTSMSNNGNRGSLAPQSFSIYGESPYQNQFLIDGISGTNSINPQESSLGLQVGRVPGFAQAYNIDTDLLDQVQVHDSRVPVEFGHFQGGVVDARIKTPTGSNKISIKRSFNSSNLTQQQVPEGVLEDWNNGGPGYSSVWKKHFTSMTGDFRLTQDTTALVALSRRESQIQRQAKVLDTSVAIPNGKSTSLEMRDSADRADNLMAKLHTNWGGGTSTNLLLKYADRQENLVSNTYVDTSWINRQKAMGLAFDMSQQLASGKLTATLGVDQLNASRESSGNEFVVQQFADKSLSSYTYGGFGTESLDQRQYTAKVRMDWDPFTTGSVQHKVYAGAQLQSTDASFVRDQDAYTVNQTLQADGTQKVNTRNLYRAGSVGVDYNTLGLYLTDTMQWRNLSLTAGARVDRDDFLRNTNLAPRARLDWDVSGNGKTQLGLGWSRYYGQDLLGYALQQGKSQLLTNVIKNGVLVNTSGTITRTQFDGLKTPHSDEWALTASQQLSPYLEAGFSYVRRASRNGLTQEGTASTGYTYVNGATADTETATISLRTLRPWKAAAALWTGRLDFSWQSVVRNHDTTLGWESESEAPDDIISVNGVQMLRQDKPASGFYVPRKLSASLNARWAQMGVSWGNRINWNGARTGVAYTGTIKAVEQYSTRRLPSYMTWDTSISYQPGWAKGMTLSLDVLNVLNKQVPLALASATAANNLRWQTGREIWLTAGYEF</sequence>
<dbReference type="Proteomes" id="UP000261948">
    <property type="component" value="Unassembled WGS sequence"/>
</dbReference>
<dbReference type="PROSITE" id="PS52016">
    <property type="entry name" value="TONB_DEPENDENT_REC_3"/>
    <property type="match status" value="1"/>
</dbReference>
<keyword evidence="10" id="KW-1185">Reference proteome</keyword>
<dbReference type="AlphaFoldDB" id="A0A373FMC2"/>
<comment type="subcellular location">
    <subcellularLocation>
        <location evidence="1 7">Cell outer membrane</location>
        <topology evidence="1 7">Multi-pass membrane protein</topology>
    </subcellularLocation>
</comment>
<proteinExistence type="inferred from homology"/>
<dbReference type="SUPFAM" id="SSF56935">
    <property type="entry name" value="Porins"/>
    <property type="match status" value="1"/>
</dbReference>
<evidence type="ECO:0000256" key="1">
    <source>
        <dbReference type="ARBA" id="ARBA00004571"/>
    </source>
</evidence>
<keyword evidence="5 7" id="KW-0472">Membrane</keyword>
<keyword evidence="4 7" id="KW-0812">Transmembrane</keyword>